<protein>
    <submittedName>
        <fullName evidence="3">Uncharacterized protein</fullName>
    </submittedName>
</protein>
<dbReference type="Proteomes" id="UP001221328">
    <property type="component" value="Unassembled WGS sequence"/>
</dbReference>
<dbReference type="RefSeq" id="WP_272175327.1">
    <property type="nucleotide sequence ID" value="NZ_JAQOSK010000004.1"/>
</dbReference>
<feature type="region of interest" description="Disordered" evidence="1">
    <location>
        <begin position="227"/>
        <end position="273"/>
    </location>
</feature>
<feature type="compositionally biased region" description="Low complexity" evidence="1">
    <location>
        <begin position="172"/>
        <end position="181"/>
    </location>
</feature>
<feature type="compositionally biased region" description="Pro residues" evidence="1">
    <location>
        <begin position="29"/>
        <end position="40"/>
    </location>
</feature>
<comment type="caution">
    <text evidence="3">The sequence shown here is derived from an EMBL/GenBank/DDBJ whole genome shotgun (WGS) entry which is preliminary data.</text>
</comment>
<organism evidence="3 4">
    <name type="scientific">Streptomyces gilvifuscus</name>
    <dbReference type="NCBI Taxonomy" id="1550617"/>
    <lineage>
        <taxon>Bacteria</taxon>
        <taxon>Bacillati</taxon>
        <taxon>Actinomycetota</taxon>
        <taxon>Actinomycetes</taxon>
        <taxon>Kitasatosporales</taxon>
        <taxon>Streptomycetaceae</taxon>
        <taxon>Streptomyces</taxon>
    </lineage>
</organism>
<keyword evidence="2" id="KW-0812">Transmembrane</keyword>
<feature type="compositionally biased region" description="Low complexity" evidence="1">
    <location>
        <begin position="258"/>
        <end position="267"/>
    </location>
</feature>
<sequence length="429" mass="43285">MSGGPRYWNEDTQRWEDGGSESPSTTQPTSPPPARPPVAPTAPDTAPDTAPTTGTTPPAPASGADEAGVAGEAAGAGSSAVGGDGGTEPSPPAAGPGGWPVAGGESVWHGPAGAGNTVVDGGGVSPAAQSRPVGAEGGARPPDSGPTGAAGWPPVGGDVSASTGAPAPWPAPEWSSGASWPPVEPVTAPAPSGGLSRRLVWSVVVGAAVVGVAVSLVLTLVVGKGGDDGKQPVAAGSSSAPVSSPVQSPSPYAEGTASPSPSLSTPPDGYELRDDTEGFRIAVPKGWTRSTVPSQYGIAVVNYRSADKEHRLQVYQVQEESPDASFKLYLSAQTRKPAGFEKLDLQRLDDGEFTGSRLEYLAGSISGEPDVGTWHVYDERFVAADGNIYAIASYGPDSDGRDDELGYLATAMDWFCPPYTTCDADPGID</sequence>
<keyword evidence="2" id="KW-1133">Transmembrane helix</keyword>
<feature type="transmembrane region" description="Helical" evidence="2">
    <location>
        <begin position="199"/>
        <end position="222"/>
    </location>
</feature>
<feature type="compositionally biased region" description="Low complexity" evidence="1">
    <location>
        <begin position="232"/>
        <end position="251"/>
    </location>
</feature>
<gene>
    <name evidence="3" type="ORF">PO587_13390</name>
</gene>
<evidence type="ECO:0000313" key="3">
    <source>
        <dbReference type="EMBL" id="MDC2955459.1"/>
    </source>
</evidence>
<reference evidence="3 4" key="1">
    <citation type="journal article" date="2015" name="Int. J. Syst. Evol. Microbiol.">
        <title>Streptomyces gilvifuscus sp. nov., an actinomycete that produces antibacterial compounds isolated from soil.</title>
        <authorList>
            <person name="Nguyen T.M."/>
            <person name="Kim J."/>
        </authorList>
    </citation>
    <scope>NUCLEOTIDE SEQUENCE [LARGE SCALE GENOMIC DNA]</scope>
    <source>
        <strain evidence="3 4">T113</strain>
    </source>
</reference>
<proteinExistence type="predicted"/>
<accession>A0ABT5FSI6</accession>
<feature type="compositionally biased region" description="Low complexity" evidence="1">
    <location>
        <begin position="41"/>
        <end position="79"/>
    </location>
</feature>
<dbReference type="EMBL" id="JAQOSK010000004">
    <property type="protein sequence ID" value="MDC2955459.1"/>
    <property type="molecule type" value="Genomic_DNA"/>
</dbReference>
<keyword evidence="4" id="KW-1185">Reference proteome</keyword>
<evidence type="ECO:0000256" key="1">
    <source>
        <dbReference type="SAM" id="MobiDB-lite"/>
    </source>
</evidence>
<feature type="region of interest" description="Disordered" evidence="1">
    <location>
        <begin position="1"/>
        <end position="192"/>
    </location>
</feature>
<evidence type="ECO:0000256" key="2">
    <source>
        <dbReference type="SAM" id="Phobius"/>
    </source>
</evidence>
<keyword evidence="2" id="KW-0472">Membrane</keyword>
<name>A0ABT5FSI6_9ACTN</name>
<feature type="compositionally biased region" description="Basic and acidic residues" evidence="1">
    <location>
        <begin position="8"/>
        <end position="17"/>
    </location>
</feature>
<evidence type="ECO:0000313" key="4">
    <source>
        <dbReference type="Proteomes" id="UP001221328"/>
    </source>
</evidence>